<sequence length="32" mass="3470">MVSATKPCGKGKLLRKIVVPTEFPMNNCHAAK</sequence>
<reference evidence="1" key="1">
    <citation type="submission" date="2014-09" db="EMBL/GenBank/DDBJ databases">
        <authorList>
            <person name="Magalhaes I.L.F."/>
            <person name="Oliveira U."/>
            <person name="Santos F.R."/>
            <person name="Vidigal T.H.D.A."/>
            <person name="Brescovit A.D."/>
            <person name="Santos A.J."/>
        </authorList>
    </citation>
    <scope>NUCLEOTIDE SEQUENCE</scope>
    <source>
        <tissue evidence="1">Shoot tissue taken approximately 20 cm above the soil surface</tissue>
    </source>
</reference>
<reference evidence="1" key="2">
    <citation type="journal article" date="2015" name="Data Brief">
        <title>Shoot transcriptome of the giant reed, Arundo donax.</title>
        <authorList>
            <person name="Barrero R.A."/>
            <person name="Guerrero F.D."/>
            <person name="Moolhuijzen P."/>
            <person name="Goolsby J.A."/>
            <person name="Tidwell J."/>
            <person name="Bellgard S.E."/>
            <person name="Bellgard M.I."/>
        </authorList>
    </citation>
    <scope>NUCLEOTIDE SEQUENCE</scope>
    <source>
        <tissue evidence="1">Shoot tissue taken approximately 20 cm above the soil surface</tissue>
    </source>
</reference>
<evidence type="ECO:0000313" key="1">
    <source>
        <dbReference type="EMBL" id="JAD38674.1"/>
    </source>
</evidence>
<dbReference type="AlphaFoldDB" id="A0A0A8ZH12"/>
<organism evidence="1">
    <name type="scientific">Arundo donax</name>
    <name type="common">Giant reed</name>
    <name type="synonym">Donax arundinaceus</name>
    <dbReference type="NCBI Taxonomy" id="35708"/>
    <lineage>
        <taxon>Eukaryota</taxon>
        <taxon>Viridiplantae</taxon>
        <taxon>Streptophyta</taxon>
        <taxon>Embryophyta</taxon>
        <taxon>Tracheophyta</taxon>
        <taxon>Spermatophyta</taxon>
        <taxon>Magnoliopsida</taxon>
        <taxon>Liliopsida</taxon>
        <taxon>Poales</taxon>
        <taxon>Poaceae</taxon>
        <taxon>PACMAD clade</taxon>
        <taxon>Arundinoideae</taxon>
        <taxon>Arundineae</taxon>
        <taxon>Arundo</taxon>
    </lineage>
</organism>
<protein>
    <submittedName>
        <fullName evidence="1">Uncharacterized protein</fullName>
    </submittedName>
</protein>
<dbReference type="EMBL" id="GBRH01259221">
    <property type="protein sequence ID" value="JAD38674.1"/>
    <property type="molecule type" value="Transcribed_RNA"/>
</dbReference>
<proteinExistence type="predicted"/>
<accession>A0A0A8ZH12</accession>
<name>A0A0A8ZH12_ARUDO</name>